<name>A0ACC2TL30_9FUNG</name>
<comment type="caution">
    <text evidence="1">The sequence shown here is derived from an EMBL/GenBank/DDBJ whole genome shotgun (WGS) entry which is preliminary data.</text>
</comment>
<keyword evidence="2" id="KW-1185">Reference proteome</keyword>
<reference evidence="1" key="1">
    <citation type="submission" date="2022-04" db="EMBL/GenBank/DDBJ databases">
        <title>Genome of the entomopathogenic fungus Entomophthora muscae.</title>
        <authorList>
            <person name="Elya C."/>
            <person name="Lovett B.R."/>
            <person name="Lee E."/>
            <person name="Macias A.M."/>
            <person name="Hajek A.E."/>
            <person name="De Bivort B.L."/>
            <person name="Kasson M.T."/>
            <person name="De Fine Licht H.H."/>
            <person name="Stajich J.E."/>
        </authorList>
    </citation>
    <scope>NUCLEOTIDE SEQUENCE</scope>
    <source>
        <strain evidence="1">Berkeley</strain>
    </source>
</reference>
<evidence type="ECO:0000313" key="1">
    <source>
        <dbReference type="EMBL" id="KAJ9075314.1"/>
    </source>
</evidence>
<dbReference type="EMBL" id="QTSX02002521">
    <property type="protein sequence ID" value="KAJ9075314.1"/>
    <property type="molecule type" value="Genomic_DNA"/>
</dbReference>
<proteinExistence type="predicted"/>
<gene>
    <name evidence="1" type="ORF">DSO57_1037262</name>
</gene>
<protein>
    <submittedName>
        <fullName evidence="1">Uncharacterized protein</fullName>
    </submittedName>
</protein>
<sequence>MDYPNLLRKFGVCHHKETMFSFVQAMHSDKDTMSPIRAGELYHGRYNASRLAAEVHLGLQSASLAPGQISAQHTHTIAIQNKYIDEVAWIWSLELAADPAFHQTLDLPVQANASWRFLATFKAFLSAVSTGNANCHIPQKTMLTLWAHALWPRYPCPIVLVSLTAV</sequence>
<accession>A0ACC2TL30</accession>
<evidence type="ECO:0000313" key="2">
    <source>
        <dbReference type="Proteomes" id="UP001165960"/>
    </source>
</evidence>
<organism evidence="1 2">
    <name type="scientific">Entomophthora muscae</name>
    <dbReference type="NCBI Taxonomy" id="34485"/>
    <lineage>
        <taxon>Eukaryota</taxon>
        <taxon>Fungi</taxon>
        <taxon>Fungi incertae sedis</taxon>
        <taxon>Zoopagomycota</taxon>
        <taxon>Entomophthoromycotina</taxon>
        <taxon>Entomophthoromycetes</taxon>
        <taxon>Entomophthorales</taxon>
        <taxon>Entomophthoraceae</taxon>
        <taxon>Entomophthora</taxon>
    </lineage>
</organism>
<dbReference type="Proteomes" id="UP001165960">
    <property type="component" value="Unassembled WGS sequence"/>
</dbReference>